<name>A0ABU7LWB3_9PROT</name>
<evidence type="ECO:0000313" key="2">
    <source>
        <dbReference type="Proteomes" id="UP001310692"/>
    </source>
</evidence>
<reference evidence="1 2" key="1">
    <citation type="submission" date="2024-01" db="EMBL/GenBank/DDBJ databases">
        <title>Hyphobacterium bacterium isolated from marine sediment.</title>
        <authorList>
            <person name="Zhao S."/>
        </authorList>
    </citation>
    <scope>NUCLEOTIDE SEQUENCE [LARGE SCALE GENOMIC DNA]</scope>
    <source>
        <strain evidence="1 2">Y60-23</strain>
    </source>
</reference>
<gene>
    <name evidence="1" type="ORF">V0U35_01175</name>
</gene>
<sequence length="178" mass="20268">MFRAMLVLVFVLATNEVADARESGCSPADINSLPDVPEEYEIDDSLTQYIGFFVYVPVCMTNINRQVEHIDLDCRATHMDNTQIASETIMIWRQGDGEEEPASRDVDALVRVDFQNDIANPLLIERIECFATFDTPYQRFTDWDTVDYCAVDVSDAETVCARPGTTRRRVSNWIRGVE</sequence>
<evidence type="ECO:0008006" key="3">
    <source>
        <dbReference type="Google" id="ProtNLM"/>
    </source>
</evidence>
<accession>A0ABU7LWB3</accession>
<evidence type="ECO:0000313" key="1">
    <source>
        <dbReference type="EMBL" id="MEE2565275.1"/>
    </source>
</evidence>
<comment type="caution">
    <text evidence="1">The sequence shown here is derived from an EMBL/GenBank/DDBJ whole genome shotgun (WGS) entry which is preliminary data.</text>
</comment>
<protein>
    <recommendedName>
        <fullName evidence="3">Ig-like domain-containing protein</fullName>
    </recommendedName>
</protein>
<dbReference type="EMBL" id="JAZDRO010000001">
    <property type="protein sequence ID" value="MEE2565275.1"/>
    <property type="molecule type" value="Genomic_DNA"/>
</dbReference>
<dbReference type="RefSeq" id="WP_330194813.1">
    <property type="nucleotide sequence ID" value="NZ_JAZDRO010000001.1"/>
</dbReference>
<keyword evidence="2" id="KW-1185">Reference proteome</keyword>
<dbReference type="Proteomes" id="UP001310692">
    <property type="component" value="Unassembled WGS sequence"/>
</dbReference>
<proteinExistence type="predicted"/>
<organism evidence="1 2">
    <name type="scientific">Hyphobacterium marinum</name>
    <dbReference type="NCBI Taxonomy" id="3116574"/>
    <lineage>
        <taxon>Bacteria</taxon>
        <taxon>Pseudomonadati</taxon>
        <taxon>Pseudomonadota</taxon>
        <taxon>Alphaproteobacteria</taxon>
        <taxon>Maricaulales</taxon>
        <taxon>Maricaulaceae</taxon>
        <taxon>Hyphobacterium</taxon>
    </lineage>
</organism>